<evidence type="ECO:0000256" key="3">
    <source>
        <dbReference type="ARBA" id="ARBA00023274"/>
    </source>
</evidence>
<dbReference type="GO" id="GO:0003735">
    <property type="term" value="F:structural constituent of ribosome"/>
    <property type="evidence" value="ECO:0007669"/>
    <property type="project" value="InterPro"/>
</dbReference>
<evidence type="ECO:0000256" key="5">
    <source>
        <dbReference type="HAMAP-Rule" id="MF_01474"/>
    </source>
</evidence>
<dbReference type="GO" id="GO:0006412">
    <property type="term" value="P:translation"/>
    <property type="evidence" value="ECO:0007669"/>
    <property type="project" value="UniProtKB-UniRule"/>
</dbReference>
<gene>
    <name evidence="5" type="primary">rps19e</name>
    <name evidence="6" type="ORF">EYH45_04510</name>
</gene>
<evidence type="ECO:0000256" key="2">
    <source>
        <dbReference type="ARBA" id="ARBA00022980"/>
    </source>
</evidence>
<dbReference type="EMBL" id="DQVM01000086">
    <property type="protein sequence ID" value="HIQ29809.1"/>
    <property type="molecule type" value="Genomic_DNA"/>
</dbReference>
<dbReference type="Pfam" id="PF01090">
    <property type="entry name" value="Ribosomal_S19e"/>
    <property type="match status" value="1"/>
</dbReference>
<dbReference type="FunFam" id="1.10.10.10:FF:000449">
    <property type="entry name" value="30S ribosomal protein S19e"/>
    <property type="match status" value="1"/>
</dbReference>
<dbReference type="InterPro" id="IPR027548">
    <property type="entry name" value="Ribosomal_eS19_archaeal"/>
</dbReference>
<dbReference type="InterPro" id="IPR036390">
    <property type="entry name" value="WH_DNA-bd_sf"/>
</dbReference>
<dbReference type="SMART" id="SM01413">
    <property type="entry name" value="Ribosomal_S19e"/>
    <property type="match status" value="1"/>
</dbReference>
<reference evidence="6" key="1">
    <citation type="journal article" date="2020" name="ISME J.">
        <title>Gammaproteobacteria mediating utilization of methyl-, sulfur- and petroleum organic compounds in deep ocean hydrothermal plumes.</title>
        <authorList>
            <person name="Zhou Z."/>
            <person name="Liu Y."/>
            <person name="Pan J."/>
            <person name="Cron B.R."/>
            <person name="Toner B.M."/>
            <person name="Anantharaman K."/>
            <person name="Breier J.A."/>
            <person name="Dick G.J."/>
            <person name="Li M."/>
        </authorList>
    </citation>
    <scope>NUCLEOTIDE SEQUENCE</scope>
    <source>
        <strain evidence="6">SZUA-1515</strain>
    </source>
</reference>
<dbReference type="PANTHER" id="PTHR11710">
    <property type="entry name" value="40S RIBOSOMAL PROTEIN S19"/>
    <property type="match status" value="1"/>
</dbReference>
<comment type="subunit">
    <text evidence="5">Part of the 30S ribosomal subunit.</text>
</comment>
<evidence type="ECO:0000313" key="7">
    <source>
        <dbReference type="Proteomes" id="UP000608579"/>
    </source>
</evidence>
<comment type="similarity">
    <text evidence="1 5">Belongs to the eukaryotic ribosomal protein eS19 family.</text>
</comment>
<keyword evidence="3 5" id="KW-0687">Ribonucleoprotein</keyword>
<evidence type="ECO:0000256" key="1">
    <source>
        <dbReference type="ARBA" id="ARBA00010014"/>
    </source>
</evidence>
<proteinExistence type="inferred from homology"/>
<dbReference type="HAMAP" id="MF_01474">
    <property type="entry name" value="Ribosomal_eS19"/>
    <property type="match status" value="1"/>
</dbReference>
<comment type="function">
    <text evidence="5">May be involved in maturation of the 30S ribosomal subunit.</text>
</comment>
<dbReference type="InterPro" id="IPR001266">
    <property type="entry name" value="Ribosomal_eS19"/>
</dbReference>
<comment type="caution">
    <text evidence="6">The sequence shown here is derived from an EMBL/GenBank/DDBJ whole genome shotgun (WGS) entry which is preliminary data.</text>
</comment>
<evidence type="ECO:0000256" key="4">
    <source>
        <dbReference type="ARBA" id="ARBA00035143"/>
    </source>
</evidence>
<dbReference type="AlphaFoldDB" id="A0A833EC02"/>
<sequence>MTVTVQGADPQKLIERVAEYLKNNQVVTPPPWAMFVKTGVHKERPPTNPDWWYIRAAAVLRKLYVKGPMGVSRLRKHYGGRHRANQHPPHFAKGSGAIIRKILQQLEQAGLVMKVDKKGRGVSPQGRKLLEQAAKVLIAKQQSSPAS</sequence>
<dbReference type="InterPro" id="IPR018277">
    <property type="entry name" value="Ribosomal_eS19_CS"/>
</dbReference>
<evidence type="ECO:0000313" key="6">
    <source>
        <dbReference type="EMBL" id="HIQ29809.1"/>
    </source>
</evidence>
<dbReference type="GO" id="GO:0000028">
    <property type="term" value="P:ribosomal small subunit assembly"/>
    <property type="evidence" value="ECO:0007669"/>
    <property type="project" value="TreeGrafter"/>
</dbReference>
<organism evidence="6 7">
    <name type="scientific">Caldiarchaeum subterraneum</name>
    <dbReference type="NCBI Taxonomy" id="311458"/>
    <lineage>
        <taxon>Archaea</taxon>
        <taxon>Nitrososphaerota</taxon>
        <taxon>Candidatus Caldarchaeales</taxon>
        <taxon>Candidatus Caldarchaeaceae</taxon>
        <taxon>Candidatus Caldarchaeum</taxon>
    </lineage>
</organism>
<protein>
    <recommendedName>
        <fullName evidence="4 5">Small ribosomal subunit protein eS19</fullName>
    </recommendedName>
</protein>
<dbReference type="PROSITE" id="PS00628">
    <property type="entry name" value="RIBOSOMAL_S19E"/>
    <property type="match status" value="1"/>
</dbReference>
<keyword evidence="2 5" id="KW-0689">Ribosomal protein</keyword>
<dbReference type="PANTHER" id="PTHR11710:SF0">
    <property type="entry name" value="40S RIBOSOMAL PROTEIN S19"/>
    <property type="match status" value="1"/>
</dbReference>
<dbReference type="GO" id="GO:0022627">
    <property type="term" value="C:cytosolic small ribosomal subunit"/>
    <property type="evidence" value="ECO:0007669"/>
    <property type="project" value="TreeGrafter"/>
</dbReference>
<dbReference type="InterPro" id="IPR036388">
    <property type="entry name" value="WH-like_DNA-bd_sf"/>
</dbReference>
<dbReference type="SUPFAM" id="SSF46785">
    <property type="entry name" value="Winged helix' DNA-binding domain"/>
    <property type="match status" value="1"/>
</dbReference>
<accession>A0A833EC02</accession>
<dbReference type="Gene3D" id="1.10.10.10">
    <property type="entry name" value="Winged helix-like DNA-binding domain superfamily/Winged helix DNA-binding domain"/>
    <property type="match status" value="1"/>
</dbReference>
<name>A0A833EC02_CALS0</name>
<dbReference type="NCBIfam" id="NF006811">
    <property type="entry name" value="PRK09333.1"/>
    <property type="match status" value="1"/>
</dbReference>
<dbReference type="Proteomes" id="UP000608579">
    <property type="component" value="Unassembled WGS sequence"/>
</dbReference>
<dbReference type="GO" id="GO:0003723">
    <property type="term" value="F:RNA binding"/>
    <property type="evidence" value="ECO:0007669"/>
    <property type="project" value="TreeGrafter"/>
</dbReference>